<proteinExistence type="predicted"/>
<sequence>MAPSRWCFKMSVVTVRVGRMQITFVIAILVRRQSL</sequence>
<name>A0A0E9WK74_ANGAN</name>
<dbReference type="EMBL" id="GBXM01018699">
    <property type="protein sequence ID" value="JAH89878.1"/>
    <property type="molecule type" value="Transcribed_RNA"/>
</dbReference>
<dbReference type="AlphaFoldDB" id="A0A0E9WK74"/>
<organism evidence="1">
    <name type="scientific">Anguilla anguilla</name>
    <name type="common">European freshwater eel</name>
    <name type="synonym">Muraena anguilla</name>
    <dbReference type="NCBI Taxonomy" id="7936"/>
    <lineage>
        <taxon>Eukaryota</taxon>
        <taxon>Metazoa</taxon>
        <taxon>Chordata</taxon>
        <taxon>Craniata</taxon>
        <taxon>Vertebrata</taxon>
        <taxon>Euteleostomi</taxon>
        <taxon>Actinopterygii</taxon>
        <taxon>Neopterygii</taxon>
        <taxon>Teleostei</taxon>
        <taxon>Anguilliformes</taxon>
        <taxon>Anguillidae</taxon>
        <taxon>Anguilla</taxon>
    </lineage>
</organism>
<reference evidence="1" key="1">
    <citation type="submission" date="2014-11" db="EMBL/GenBank/DDBJ databases">
        <authorList>
            <person name="Amaro Gonzalez C."/>
        </authorList>
    </citation>
    <scope>NUCLEOTIDE SEQUENCE</scope>
</reference>
<accession>A0A0E9WK74</accession>
<protein>
    <submittedName>
        <fullName evidence="1">Uncharacterized protein</fullName>
    </submittedName>
</protein>
<reference evidence="1" key="2">
    <citation type="journal article" date="2015" name="Fish Shellfish Immunol.">
        <title>Early steps in the European eel (Anguilla anguilla)-Vibrio vulnificus interaction in the gills: Role of the RtxA13 toxin.</title>
        <authorList>
            <person name="Callol A."/>
            <person name="Pajuelo D."/>
            <person name="Ebbesson L."/>
            <person name="Teles M."/>
            <person name="MacKenzie S."/>
            <person name="Amaro C."/>
        </authorList>
    </citation>
    <scope>NUCLEOTIDE SEQUENCE</scope>
</reference>
<evidence type="ECO:0000313" key="1">
    <source>
        <dbReference type="EMBL" id="JAH89878.1"/>
    </source>
</evidence>